<feature type="domain" description="Tyrosine-protein kinase G-rich" evidence="4">
    <location>
        <begin position="431"/>
        <end position="509"/>
    </location>
</feature>
<organism evidence="5 6">
    <name type="scientific">Pedobacter ginsengisoli</name>
    <dbReference type="NCBI Taxonomy" id="363852"/>
    <lineage>
        <taxon>Bacteria</taxon>
        <taxon>Pseudomonadati</taxon>
        <taxon>Bacteroidota</taxon>
        <taxon>Sphingobacteriia</taxon>
        <taxon>Sphingobacteriales</taxon>
        <taxon>Sphingobacteriaceae</taxon>
        <taxon>Pedobacter</taxon>
    </lineage>
</organism>
<evidence type="ECO:0000256" key="3">
    <source>
        <dbReference type="SAM" id="Phobius"/>
    </source>
</evidence>
<dbReference type="OrthoDB" id="9794577at2"/>
<evidence type="ECO:0000256" key="1">
    <source>
        <dbReference type="ARBA" id="ARBA00022741"/>
    </source>
</evidence>
<keyword evidence="3" id="KW-0812">Transmembrane</keyword>
<proteinExistence type="predicted"/>
<dbReference type="InterPro" id="IPR027417">
    <property type="entry name" value="P-loop_NTPase"/>
</dbReference>
<keyword evidence="5" id="KW-0418">Kinase</keyword>
<dbReference type="PANTHER" id="PTHR32309:SF13">
    <property type="entry name" value="FERRIC ENTEROBACTIN TRANSPORT PROTEIN FEPE"/>
    <property type="match status" value="1"/>
</dbReference>
<dbReference type="Proteomes" id="UP000223749">
    <property type="component" value="Chromosome"/>
</dbReference>
<evidence type="ECO:0000256" key="2">
    <source>
        <dbReference type="ARBA" id="ARBA00022840"/>
    </source>
</evidence>
<sequence>MAFNKQTPINSPDLKVQIMKYAKYWYFFGLALLLGLGGAWLYLQATVAKYKVTSTLLVQDDSKGDGLLKGTAFSDLNMFKTAKTVDDEMEVMRSRDLIFKVLTDLKMNVRYHYKLPLKMKELYGSNLPMEVLVEKIADKAHTLKLTLKPINNDQFILGEEGKQTIYRFGNKITRPQFSIVVEKGPAFDATGKTVHFGFVDLYQLAQAYSTSGLVILPVVKDANTVSLSVMDAIPQRGVDLLNTLIYRYNQENVSNKNLMALNTIKFIDGKLKMLTSNLSGVEQDVENYKRNNRITELSADAQMNLQSSGNYNDQLSTSEVQLSLIQSIISYLKNADSEFELVPSTLGLKDPTLLSLTEKYNDLQIERQRLLRNNSVSNPLVINLTEQLTSLKANLLENLSMIRRGLTLEKNKLNSKSSQFAAKLNSVPVIERGLLERSREQSVKTTLYQYLLQKREETELSLSATIPTSQIIDRPAYNPIPAKPKVQMIYMLGMMAGLFVPFSIIYVKDILNNKVKDIYDIEYIAVNGKILGELSHKAIGESIVVHKDKSTTISELFRYIRSNLQFMNTNKNNKVLLVTSTTKGEGKTFFSINLGITLSLVEKKVAILEFDLRKPDLLNNMNMQMKLGLSDYLKSENVVIDDILTKSPQSDNLYVIGCGEISDSPAEILMSHKLKILFHELRKRFDYIIVDTSPIGHVADAFTLAEYADSSIYLVRYNYTNKADLAIFEEICENRRLVNPMVVFNDAKKENKNAYRYGGYAYPG</sequence>
<dbReference type="InterPro" id="IPR050445">
    <property type="entry name" value="Bact_polysacc_biosynth/exp"/>
</dbReference>
<reference evidence="5 6" key="1">
    <citation type="submission" date="2017-10" db="EMBL/GenBank/DDBJ databases">
        <title>Whole genome of Pedobacter ginsengisoli T01R-27 isolated from tomato rhizosphere.</title>
        <authorList>
            <person name="Weon H.-Y."/>
            <person name="Lee S.A."/>
            <person name="Sang M.K."/>
            <person name="Song J."/>
        </authorList>
    </citation>
    <scope>NUCLEOTIDE SEQUENCE [LARGE SCALE GENOMIC DNA]</scope>
    <source>
        <strain evidence="5 6">T01R-27</strain>
    </source>
</reference>
<evidence type="ECO:0000313" key="5">
    <source>
        <dbReference type="EMBL" id="ATP56086.1"/>
    </source>
</evidence>
<dbReference type="InterPro" id="IPR032807">
    <property type="entry name" value="GNVR"/>
</dbReference>
<name>A0A2D1U3A7_9SPHI</name>
<keyword evidence="2" id="KW-0067">ATP-binding</keyword>
<dbReference type="RefSeq" id="WP_099438028.1">
    <property type="nucleotide sequence ID" value="NZ_CP024091.1"/>
</dbReference>
<dbReference type="GO" id="GO:0005524">
    <property type="term" value="F:ATP binding"/>
    <property type="evidence" value="ECO:0007669"/>
    <property type="project" value="UniProtKB-KW"/>
</dbReference>
<dbReference type="EMBL" id="CP024091">
    <property type="protein sequence ID" value="ATP56086.1"/>
    <property type="molecule type" value="Genomic_DNA"/>
</dbReference>
<feature type="transmembrane region" description="Helical" evidence="3">
    <location>
        <begin position="488"/>
        <end position="507"/>
    </location>
</feature>
<keyword evidence="1" id="KW-0547">Nucleotide-binding</keyword>
<keyword evidence="3" id="KW-1133">Transmembrane helix</keyword>
<keyword evidence="3" id="KW-0472">Membrane</keyword>
<evidence type="ECO:0000259" key="4">
    <source>
        <dbReference type="Pfam" id="PF13807"/>
    </source>
</evidence>
<dbReference type="Pfam" id="PF13807">
    <property type="entry name" value="GNVR"/>
    <property type="match status" value="1"/>
</dbReference>
<feature type="transmembrane region" description="Helical" evidence="3">
    <location>
        <begin position="24"/>
        <end position="43"/>
    </location>
</feature>
<accession>A0A2D1U3A7</accession>
<dbReference type="NCBIfam" id="TIGR01007">
    <property type="entry name" value="eps_fam"/>
    <property type="match status" value="1"/>
</dbReference>
<evidence type="ECO:0000313" key="6">
    <source>
        <dbReference type="Proteomes" id="UP000223749"/>
    </source>
</evidence>
<dbReference type="KEGG" id="pgs:CPT03_06235"/>
<dbReference type="Gene3D" id="3.40.50.300">
    <property type="entry name" value="P-loop containing nucleotide triphosphate hydrolases"/>
    <property type="match status" value="1"/>
</dbReference>
<keyword evidence="6" id="KW-1185">Reference proteome</keyword>
<dbReference type="GO" id="GO:0005886">
    <property type="term" value="C:plasma membrane"/>
    <property type="evidence" value="ECO:0007669"/>
    <property type="project" value="TreeGrafter"/>
</dbReference>
<protein>
    <submittedName>
        <fullName evidence="5">Tyrosine protein kinase</fullName>
    </submittedName>
</protein>
<dbReference type="SUPFAM" id="SSF52540">
    <property type="entry name" value="P-loop containing nucleoside triphosphate hydrolases"/>
    <property type="match status" value="1"/>
</dbReference>
<dbReference type="CDD" id="cd05387">
    <property type="entry name" value="BY-kinase"/>
    <property type="match status" value="1"/>
</dbReference>
<dbReference type="AlphaFoldDB" id="A0A2D1U3A7"/>
<dbReference type="PANTHER" id="PTHR32309">
    <property type="entry name" value="TYROSINE-PROTEIN KINASE"/>
    <property type="match status" value="1"/>
</dbReference>
<dbReference type="InterPro" id="IPR005702">
    <property type="entry name" value="Wzc-like_C"/>
</dbReference>
<keyword evidence="5" id="KW-0808">Transferase</keyword>
<dbReference type="GO" id="GO:0004713">
    <property type="term" value="F:protein tyrosine kinase activity"/>
    <property type="evidence" value="ECO:0007669"/>
    <property type="project" value="TreeGrafter"/>
</dbReference>
<gene>
    <name evidence="5" type="ORF">CPT03_06235</name>
</gene>